<dbReference type="Proteomes" id="UP000241074">
    <property type="component" value="Chromosome"/>
</dbReference>
<dbReference type="SUPFAM" id="SSF55073">
    <property type="entry name" value="Nucleotide cyclase"/>
    <property type="match status" value="1"/>
</dbReference>
<dbReference type="PANTHER" id="PTHR45138:SF9">
    <property type="entry name" value="DIGUANYLATE CYCLASE DGCM-RELATED"/>
    <property type="match status" value="1"/>
</dbReference>
<dbReference type="PANTHER" id="PTHR45138">
    <property type="entry name" value="REGULATORY COMPONENTS OF SENSORY TRANSDUCTION SYSTEM"/>
    <property type="match status" value="1"/>
</dbReference>
<dbReference type="GO" id="GO:0043709">
    <property type="term" value="P:cell adhesion involved in single-species biofilm formation"/>
    <property type="evidence" value="ECO:0007669"/>
    <property type="project" value="TreeGrafter"/>
</dbReference>
<proteinExistence type="predicted"/>
<dbReference type="InterPro" id="IPR029787">
    <property type="entry name" value="Nucleotide_cyclase"/>
</dbReference>
<feature type="transmembrane region" description="Helical" evidence="4">
    <location>
        <begin position="756"/>
        <end position="773"/>
    </location>
</feature>
<evidence type="ECO:0000256" key="3">
    <source>
        <dbReference type="ARBA" id="ARBA00034247"/>
    </source>
</evidence>
<sequence>MRRGNWPLLLARALVAWVIALSTLSAFALDPSRSLDEYALEVWDTDTGLPHNQVHAIAQTPDGYLWFGTWEGLVRFNAREFRLFDRSTVAELADNGVRALLVDAKKRLWAGTSRGGLSRLDRGHWTHFDQQDGMISDEVLALREDSLGRMWVGLEEGGVAMIEDDHVRNYTSADGLMHNTVLCIAETPDGSIWFGTSSGLNRYKDGRITTPNLGNLTPNRQILDLYVDRKGRLYVGGDFGLLMLEGDTLKPVLPDSGLSSQAIAVTYEDSQGALWIGAVSGGLMRLYRGRLEHLSVEHGLPHNRVIAMLEDREGSMWVGTGSGLVQLKDAAASMLGLQRGLSDAYVRSVLQDRQGRMWVGTSNGLNQLMDYRFRHWYPGGGPVGNHVLSLAEDATGTLWLGTYDSGLVAFDGQHFRRIGPDQGLAGTQVRSILPARDGSLWVGTTNGLNRFQGQQVERFGREHGLPREYIFALLEDRAGRIWVGTTAGAAVYENRRFEALELPAGQQMRDVFHFLETSDGTIYAATSDGILRVRGEQVRVANSTQSDLPGAIFNLVEDAAGALWMGSNRGIYRVNRDELDGVLDGRLSRFTATQFDRTDGLANNQCNGGSQTSAIRAADGKIWFATAKGVAIIDPRQANEKTMSAPPVVIEDVRIDGRAVATPNDRIELNSGRHKIEVFFAGLSFYSPNDVRYRYRLVGYDDAWLDAPRGRPAVFTNLPPGRFEFEVSAAQLHGDFNAEVARLTLDIAPTFRQTPWFVLLVLAGVIATIWLGVRARTAQLHRRERQLAALVDERTQALAQRSEALQTADTEKARLLEELRLKSEAFEHQAKHDELTGLANRRYFDSQLARDHATARLGDQPLAVALVDVDHFKQINDRFGHQIGDEVLRALAGVLRQFQPIDERVARYGGEEFALSFPDLSFDEARARVERLRLAVAELDLTNLSPRLTVTVSIGLSADRKAKHHERLLADADHYLYEAKRLGRNRVEPGHMPGSSGTA</sequence>
<organism evidence="7 8">
    <name type="scientific">Ahniella affigens</name>
    <dbReference type="NCBI Taxonomy" id="2021234"/>
    <lineage>
        <taxon>Bacteria</taxon>
        <taxon>Pseudomonadati</taxon>
        <taxon>Pseudomonadota</taxon>
        <taxon>Gammaproteobacteria</taxon>
        <taxon>Lysobacterales</taxon>
        <taxon>Rhodanobacteraceae</taxon>
        <taxon>Ahniella</taxon>
    </lineage>
</organism>
<dbReference type="Gene3D" id="3.30.70.270">
    <property type="match status" value="1"/>
</dbReference>
<evidence type="ECO:0000256" key="1">
    <source>
        <dbReference type="ARBA" id="ARBA00001946"/>
    </source>
</evidence>
<reference evidence="7 8" key="1">
    <citation type="submission" date="2018-03" db="EMBL/GenBank/DDBJ databases">
        <title>Ahniella affigens gen. nov., sp. nov., a gammaproteobacterium isolated from sandy soil near a stream.</title>
        <authorList>
            <person name="Ko Y."/>
            <person name="Kim J.-H."/>
        </authorList>
    </citation>
    <scope>NUCLEOTIDE SEQUENCE [LARGE SCALE GENOMIC DNA]</scope>
    <source>
        <strain evidence="7 8">D13</strain>
    </source>
</reference>
<dbReference type="SUPFAM" id="SSF63829">
    <property type="entry name" value="Calcium-dependent phosphotriesterase"/>
    <property type="match status" value="3"/>
</dbReference>
<dbReference type="GO" id="GO:1902201">
    <property type="term" value="P:negative regulation of bacterial-type flagellum-dependent cell motility"/>
    <property type="evidence" value="ECO:0007669"/>
    <property type="project" value="TreeGrafter"/>
</dbReference>
<keyword evidence="4" id="KW-1133">Transmembrane helix</keyword>
<protein>
    <recommendedName>
        <fullName evidence="2">diguanylate cyclase</fullName>
        <ecNumber evidence="2">2.7.7.65</ecNumber>
    </recommendedName>
</protein>
<evidence type="ECO:0000313" key="8">
    <source>
        <dbReference type="Proteomes" id="UP000241074"/>
    </source>
</evidence>
<feature type="signal peptide" evidence="5">
    <location>
        <begin position="1"/>
        <end position="28"/>
    </location>
</feature>
<dbReference type="AlphaFoldDB" id="A0A2P1PVX7"/>
<evidence type="ECO:0000256" key="2">
    <source>
        <dbReference type="ARBA" id="ARBA00012528"/>
    </source>
</evidence>
<comment type="catalytic activity">
    <reaction evidence="3">
        <text>2 GTP = 3',3'-c-di-GMP + 2 diphosphate</text>
        <dbReference type="Rhea" id="RHEA:24898"/>
        <dbReference type="ChEBI" id="CHEBI:33019"/>
        <dbReference type="ChEBI" id="CHEBI:37565"/>
        <dbReference type="ChEBI" id="CHEBI:58805"/>
        <dbReference type="EC" id="2.7.7.65"/>
    </reaction>
</comment>
<name>A0A2P1PVX7_9GAMM</name>
<reference evidence="7 8" key="2">
    <citation type="submission" date="2018-03" db="EMBL/GenBank/DDBJ databases">
        <authorList>
            <person name="Keele B.F."/>
        </authorList>
    </citation>
    <scope>NUCLEOTIDE SEQUENCE [LARGE SCALE GENOMIC DNA]</scope>
    <source>
        <strain evidence="7 8">D13</strain>
    </source>
</reference>
<feature type="domain" description="GGDEF" evidence="6">
    <location>
        <begin position="860"/>
        <end position="992"/>
    </location>
</feature>
<dbReference type="InterPro" id="IPR050469">
    <property type="entry name" value="Diguanylate_Cyclase"/>
</dbReference>
<evidence type="ECO:0000259" key="6">
    <source>
        <dbReference type="PROSITE" id="PS50887"/>
    </source>
</evidence>
<gene>
    <name evidence="7" type="ORF">C7S18_18270</name>
</gene>
<comment type="cofactor">
    <cofactor evidence="1">
        <name>Mg(2+)</name>
        <dbReference type="ChEBI" id="CHEBI:18420"/>
    </cofactor>
</comment>
<dbReference type="FunFam" id="3.30.70.270:FF:000001">
    <property type="entry name" value="Diguanylate cyclase domain protein"/>
    <property type="match status" value="1"/>
</dbReference>
<feature type="chain" id="PRO_5015109421" description="diguanylate cyclase" evidence="5">
    <location>
        <begin position="29"/>
        <end position="999"/>
    </location>
</feature>
<accession>A0A2P1PVX7</accession>
<dbReference type="RefSeq" id="WP_106892920.1">
    <property type="nucleotide sequence ID" value="NZ_CP027860.1"/>
</dbReference>
<dbReference type="PROSITE" id="PS50887">
    <property type="entry name" value="GGDEF"/>
    <property type="match status" value="1"/>
</dbReference>
<evidence type="ECO:0000256" key="5">
    <source>
        <dbReference type="SAM" id="SignalP"/>
    </source>
</evidence>
<dbReference type="EMBL" id="CP027860">
    <property type="protein sequence ID" value="AVP99001.1"/>
    <property type="molecule type" value="Genomic_DNA"/>
</dbReference>
<evidence type="ECO:0000313" key="7">
    <source>
        <dbReference type="EMBL" id="AVP99001.1"/>
    </source>
</evidence>
<dbReference type="GO" id="GO:0005886">
    <property type="term" value="C:plasma membrane"/>
    <property type="evidence" value="ECO:0007669"/>
    <property type="project" value="TreeGrafter"/>
</dbReference>
<dbReference type="InterPro" id="IPR015943">
    <property type="entry name" value="WD40/YVTN_repeat-like_dom_sf"/>
</dbReference>
<dbReference type="Gene3D" id="2.130.10.10">
    <property type="entry name" value="YVTN repeat-like/Quinoprotein amine dehydrogenase"/>
    <property type="match status" value="3"/>
</dbReference>
<dbReference type="Gene3D" id="2.60.40.10">
    <property type="entry name" value="Immunoglobulins"/>
    <property type="match status" value="1"/>
</dbReference>
<dbReference type="EC" id="2.7.7.65" evidence="2"/>
<dbReference type="InterPro" id="IPR013783">
    <property type="entry name" value="Ig-like_fold"/>
</dbReference>
<dbReference type="OrthoDB" id="176203at2"/>
<dbReference type="Pfam" id="PF07495">
    <property type="entry name" value="Y_Y_Y"/>
    <property type="match status" value="1"/>
</dbReference>
<dbReference type="InterPro" id="IPR043128">
    <property type="entry name" value="Rev_trsase/Diguanyl_cyclase"/>
</dbReference>
<evidence type="ECO:0000256" key="4">
    <source>
        <dbReference type="SAM" id="Phobius"/>
    </source>
</evidence>
<dbReference type="KEGG" id="xba:C7S18_18270"/>
<dbReference type="Pfam" id="PF00990">
    <property type="entry name" value="GGDEF"/>
    <property type="match status" value="1"/>
</dbReference>
<keyword evidence="8" id="KW-1185">Reference proteome</keyword>
<dbReference type="NCBIfam" id="TIGR00254">
    <property type="entry name" value="GGDEF"/>
    <property type="match status" value="1"/>
</dbReference>
<keyword evidence="4" id="KW-0812">Transmembrane</keyword>
<dbReference type="InterPro" id="IPR011110">
    <property type="entry name" value="Reg_prop"/>
</dbReference>
<dbReference type="Pfam" id="PF07494">
    <property type="entry name" value="Reg_prop"/>
    <property type="match status" value="7"/>
</dbReference>
<dbReference type="CDD" id="cd01949">
    <property type="entry name" value="GGDEF"/>
    <property type="match status" value="1"/>
</dbReference>
<dbReference type="GO" id="GO:0052621">
    <property type="term" value="F:diguanylate cyclase activity"/>
    <property type="evidence" value="ECO:0007669"/>
    <property type="project" value="UniProtKB-EC"/>
</dbReference>
<keyword evidence="5" id="KW-0732">Signal</keyword>
<dbReference type="InterPro" id="IPR000160">
    <property type="entry name" value="GGDEF_dom"/>
</dbReference>
<dbReference type="InterPro" id="IPR011123">
    <property type="entry name" value="Y_Y_Y"/>
</dbReference>
<dbReference type="SMART" id="SM00267">
    <property type="entry name" value="GGDEF"/>
    <property type="match status" value="1"/>
</dbReference>
<keyword evidence="4" id="KW-0472">Membrane</keyword>